<dbReference type="Pfam" id="PF22501">
    <property type="entry name" value="DUF6991"/>
    <property type="match status" value="1"/>
</dbReference>
<evidence type="ECO:0000313" key="4">
    <source>
        <dbReference type="Proteomes" id="UP000253597"/>
    </source>
</evidence>
<dbReference type="InterPro" id="IPR042279">
    <property type="entry name" value="Pep_M60_3"/>
</dbReference>
<dbReference type="SMART" id="SM01276">
    <property type="entry name" value="M60-like"/>
    <property type="match status" value="1"/>
</dbReference>
<dbReference type="Gene3D" id="2.60.120.1250">
    <property type="entry name" value="Peptidase M60, enhancin-like domain 1"/>
    <property type="match status" value="1"/>
</dbReference>
<dbReference type="Pfam" id="PF13402">
    <property type="entry name" value="Peptidase_M60"/>
    <property type="match status" value="1"/>
</dbReference>
<dbReference type="PANTHER" id="PTHR15730">
    <property type="entry name" value="EXPERIMENTAL AUTOIMMUNE PROSTATITIS ANTIGEN 2-RELATED"/>
    <property type="match status" value="1"/>
</dbReference>
<dbReference type="InterPro" id="IPR035423">
    <property type="entry name" value="M60-like_N"/>
</dbReference>
<feature type="domain" description="Peptidase M60" evidence="2">
    <location>
        <begin position="78"/>
        <end position="368"/>
    </location>
</feature>
<comment type="caution">
    <text evidence="3">The sequence shown here is derived from an EMBL/GenBank/DDBJ whole genome shotgun (WGS) entry which is preliminary data.</text>
</comment>
<dbReference type="InterPro" id="IPR031161">
    <property type="entry name" value="Peptidase_M60_dom"/>
</dbReference>
<dbReference type="Pfam" id="PF03272">
    <property type="entry name" value="Mucin_bdg"/>
    <property type="match status" value="5"/>
</dbReference>
<dbReference type="InterPro" id="IPR004954">
    <property type="entry name" value="Mucin-bd"/>
</dbReference>
<name>A0A9X8NWB1_BACCE</name>
<reference evidence="3 4" key="1">
    <citation type="submission" date="2019-01" db="EMBL/GenBank/DDBJ databases">
        <title>Draft genome sequence of heavy metal resistant Bacillus cereus NWUAB01.</title>
        <authorList>
            <person name="Babalola O."/>
            <person name="Aremu B.R."/>
            <person name="Ayangbenro A.S."/>
        </authorList>
    </citation>
    <scope>NUCLEOTIDE SEQUENCE [LARGE SCALE GENOMIC DNA]</scope>
    <source>
        <strain evidence="3 4">NWUAB01</strain>
    </source>
</reference>
<dbReference type="Gene3D" id="3.40.390.80">
    <property type="entry name" value="Peptidase M60, enhancin-like domain 2"/>
    <property type="match status" value="1"/>
</dbReference>
<organism evidence="3 4">
    <name type="scientific">Bacillus cereus</name>
    <dbReference type="NCBI Taxonomy" id="1396"/>
    <lineage>
        <taxon>Bacteria</taxon>
        <taxon>Bacillati</taxon>
        <taxon>Bacillota</taxon>
        <taxon>Bacilli</taxon>
        <taxon>Bacillales</taxon>
        <taxon>Bacillaceae</taxon>
        <taxon>Bacillus</taxon>
        <taxon>Bacillus cereus group</taxon>
    </lineage>
</organism>
<dbReference type="Gene3D" id="2.60.40.3600">
    <property type="match status" value="5"/>
</dbReference>
<dbReference type="PANTHER" id="PTHR15730:SF5">
    <property type="entry name" value="SI:CH211-210B2.2-RELATED"/>
    <property type="match status" value="1"/>
</dbReference>
<accession>A0A9X8NWB1</accession>
<dbReference type="Pfam" id="PF17291">
    <property type="entry name" value="M60-like_N"/>
    <property type="match status" value="1"/>
</dbReference>
<dbReference type="EMBL" id="QNGD03000004">
    <property type="protein sequence ID" value="RWQ75096.1"/>
    <property type="molecule type" value="Genomic_DNA"/>
</dbReference>
<sequence length="1477" mass="168199">MSKQKKSRVLVAGICISTLLSPVAFEASKGYAAPLEENKGGQLEESKENRLEQRTFQLPGKGSIEEEQKRLKVRYVLSANEPTGIYAGPNEEIKIEIKGTQSIKAFIGTNSYDEKGFEEFELKPGENNISSSRGGILYFYNMNNDGEVTASVIHGGSHFPLFILGKHTKKDWDAMLKKYENPYAVELKGERSLITASPEAVKNYMGETDPVELMRLHDKIIRFENSVAGLYEDGVGVSKAPNHYIQFVEKRKLDKGDWMFATHYHTGYVPETMDRVLNIKRLQGDGWGPWHEVGHLHQQAPWFWSGVGEVTVNIYSLSVQRMLGNKSSLEEDGHYKKAFAYLDNPDAQKNMEEFEKLVMFWQLDLAYGDHFYPNLHQMYRLLPESEMPILDEDKKQMFIYMASKVAKQNLVPFFEKWGLSPNNEVREKIKNLNLPKLEKEIWKATDSNIIREKQVKPYGGLPYGEASNVVQNLIVGTDFDENLASSLVQNLGENVKVTGRIMWSDLEVGKRTVFVEIEDEKGQRNFIFVPVNSLYGDTMVFKGYGDEVNSVITLLHDEKKINVSFVGNEFHERFKNEKYVGITLYDKDGNEKKNISIEGQENSKKVALQLEGVELQYGDIMKVYHAEPSRFDWYQSNKLVEQGGAKNKKEKFFKITPQGYELIEGIQEVEAVPQKVVIGADAEKLEAKNFVQVKGGEVIGFVEKPNTMKIGEQKVKVETKDRFGNKKVTEVPLEVTYGDSLVFKGLKYNTDIKSIVTLQHNEKKFSATADLNQVHHYFKEETYFEFTLLNQNGIEKKKATVQGIEKAKEFANAINGLEFEYGDVVKVYHAESDRFNWYQNNNFVGEGKAKVEKELLFKVTEQGYERMEAQQEVTAVPQKVTIGTDVEKLDAKNFVQVKDGEVVGFVEKPNTTKIGEQKVKVETKDRFGNKKVTEVPLEVTYGDSLLVYGLSYDGDDMKSIITLHHDTKKMSATDTDNLIHDYFKDEKYFEFTLYNKDGKEKKSIVVKGLENTKAFAKEVNGLAFEYGDVLKVYHAESSRLHWYQKGVYGGEGKNKEIKELLFKITENGFERLESEQTVTGIPQKVTIGTDTEKLEAKNFVQVKDGEVVGFVEKPNTTKIGEQKVKIETEDRFGHKKVTEVPLEVIYGDSIMFFGTWHGGSNIKSVVTINHEEKKFSTTDSDGPMHTSFADEKYMGMTVYDKDGKEKKALSVKASENTKGFAEQFNGMTFEYGDMVKVYQKEFDRFKVYKKNEIVEAQYGVHEVIFKVTEHGFERMEAQQEVTAVPQKVVIGTDAEKLEAKNFVQVKDGEVVGFVEKPNTTKIGEQKVKVETKDRLGNKKVTEVPVEVTYGDSIVYQGLSNVVRSIVTLNHDDKKLHVTSTNEQIHSYFNNELYMGITLYDQNGTEKKHVTAEGQETSKNFAEQVNGMMFEYGDVVKVYHAESDRLSWYKNSEFVGKGDKKKFKEISFTITPNGLEQV</sequence>
<protein>
    <submittedName>
        <fullName evidence="3">Wall-associated protein</fullName>
    </submittedName>
</protein>
<evidence type="ECO:0000313" key="3">
    <source>
        <dbReference type="EMBL" id="RWQ75096.1"/>
    </source>
</evidence>
<dbReference type="Proteomes" id="UP000253597">
    <property type="component" value="Unassembled WGS sequence"/>
</dbReference>
<feature type="chain" id="PRO_5040793125" evidence="1">
    <location>
        <begin position="27"/>
        <end position="1477"/>
    </location>
</feature>
<evidence type="ECO:0000259" key="2">
    <source>
        <dbReference type="PROSITE" id="PS51723"/>
    </source>
</evidence>
<dbReference type="InterPro" id="IPR051244">
    <property type="entry name" value="TCAF"/>
</dbReference>
<dbReference type="InterPro" id="IPR054260">
    <property type="entry name" value="DUF6991"/>
</dbReference>
<gene>
    <name evidence="3" type="ORF">DR116_0008740</name>
</gene>
<proteinExistence type="predicted"/>
<dbReference type="RefSeq" id="WP_124749393.1">
    <property type="nucleotide sequence ID" value="NZ_QNGD03000004.1"/>
</dbReference>
<evidence type="ECO:0000256" key="1">
    <source>
        <dbReference type="SAM" id="SignalP"/>
    </source>
</evidence>
<dbReference type="PROSITE" id="PS51723">
    <property type="entry name" value="PEPTIDASE_M60"/>
    <property type="match status" value="1"/>
</dbReference>
<keyword evidence="1" id="KW-0732">Signal</keyword>
<dbReference type="Gene3D" id="1.10.390.30">
    <property type="entry name" value="Peptidase M60, enhancin-like domain 3"/>
    <property type="match status" value="1"/>
</dbReference>
<feature type="signal peptide" evidence="1">
    <location>
        <begin position="1"/>
        <end position="26"/>
    </location>
</feature>